<sequence>MNTIQESTLVDNARANAVKQIKIAPTPEGKGFHIYVTLSWKDEELLLVNTKKQPRVWSSLDRLYSHIETKYNAVKYLTVFFKDTDVNERQVSSGEGKAPT</sequence>
<evidence type="ECO:0000313" key="2">
    <source>
        <dbReference type="Proteomes" id="UP000297834"/>
    </source>
</evidence>
<dbReference type="AlphaFoldDB" id="A0A4Y7XCU8"/>
<protein>
    <submittedName>
        <fullName evidence="1">Uncharacterized protein</fullName>
    </submittedName>
</protein>
<evidence type="ECO:0000313" key="1">
    <source>
        <dbReference type="EMBL" id="TEU25836.1"/>
    </source>
</evidence>
<comment type="caution">
    <text evidence="1">The sequence shown here is derived from an EMBL/GenBank/DDBJ whole genome shotgun (WGS) entry which is preliminary data.</text>
</comment>
<organism evidence="1 2">
    <name type="scientific">Alkanindiges illinoisensis</name>
    <dbReference type="NCBI Taxonomy" id="197183"/>
    <lineage>
        <taxon>Bacteria</taxon>
        <taxon>Pseudomonadati</taxon>
        <taxon>Pseudomonadota</taxon>
        <taxon>Gammaproteobacteria</taxon>
        <taxon>Moraxellales</taxon>
        <taxon>Moraxellaceae</taxon>
        <taxon>Alkanindiges</taxon>
    </lineage>
</organism>
<proteinExistence type="predicted"/>
<accession>A0A4Y7XCU8</accession>
<dbReference type="OrthoDB" id="9007370at2"/>
<name>A0A4Y7XCU8_9GAMM</name>
<dbReference type="EMBL" id="SNTY01000034">
    <property type="protein sequence ID" value="TEU25836.1"/>
    <property type="molecule type" value="Genomic_DNA"/>
</dbReference>
<dbReference type="STRING" id="1120977.GCA_000619845_02842"/>
<reference evidence="1 2" key="1">
    <citation type="submission" date="2019-03" db="EMBL/GenBank/DDBJ databases">
        <title>Alkanindiges illinoisensis: a potential pathogenic isolated from ascites of a gastric cancer patient with abdominal metastasis.</title>
        <authorList>
            <person name="Hu X."/>
            <person name="Yang B."/>
            <person name="Yan X."/>
            <person name="Lin L."/>
            <person name="Zhao H."/>
            <person name="Zhou F."/>
            <person name="Su B."/>
            <person name="Chen J."/>
            <person name="Rui Y."/>
            <person name="Wang Q."/>
            <person name="Zheng L."/>
        </authorList>
    </citation>
    <scope>NUCLEOTIDE SEQUENCE [LARGE SCALE GENOMIC DNA]</scope>
    <source>
        <strain evidence="1 2">NFYY 23406</strain>
    </source>
</reference>
<keyword evidence="2" id="KW-1185">Reference proteome</keyword>
<gene>
    <name evidence="1" type="ORF">E2B99_08930</name>
</gene>
<dbReference type="Proteomes" id="UP000297834">
    <property type="component" value="Unassembled WGS sequence"/>
</dbReference>
<dbReference type="RefSeq" id="WP_134244642.1">
    <property type="nucleotide sequence ID" value="NZ_SNTY01000034.1"/>
</dbReference>